<feature type="compositionally biased region" description="Acidic residues" evidence="1">
    <location>
        <begin position="193"/>
        <end position="207"/>
    </location>
</feature>
<feature type="region of interest" description="Disordered" evidence="1">
    <location>
        <begin position="469"/>
        <end position="542"/>
    </location>
</feature>
<gene>
    <name evidence="3" type="ORF">LPJ53_005634</name>
</gene>
<comment type="caution">
    <text evidence="3">The sequence shown here is derived from an EMBL/GenBank/DDBJ whole genome shotgun (WGS) entry which is preliminary data.</text>
</comment>
<feature type="region of interest" description="Disordered" evidence="1">
    <location>
        <begin position="172"/>
        <end position="303"/>
    </location>
</feature>
<organism evidence="3 4">
    <name type="scientific">Coemansia erecta</name>
    <dbReference type="NCBI Taxonomy" id="147472"/>
    <lineage>
        <taxon>Eukaryota</taxon>
        <taxon>Fungi</taxon>
        <taxon>Fungi incertae sedis</taxon>
        <taxon>Zoopagomycota</taxon>
        <taxon>Kickxellomycotina</taxon>
        <taxon>Kickxellomycetes</taxon>
        <taxon>Kickxellales</taxon>
        <taxon>Kickxellaceae</taxon>
        <taxon>Coemansia</taxon>
    </lineage>
</organism>
<dbReference type="OrthoDB" id="5576930at2759"/>
<feature type="compositionally biased region" description="Polar residues" evidence="1">
    <location>
        <begin position="172"/>
        <end position="183"/>
    </location>
</feature>
<accession>A0A9W7XV87</accession>
<feature type="compositionally biased region" description="Acidic residues" evidence="1">
    <location>
        <begin position="239"/>
        <end position="278"/>
    </location>
</feature>
<evidence type="ECO:0000313" key="3">
    <source>
        <dbReference type="EMBL" id="KAJ1719645.1"/>
    </source>
</evidence>
<proteinExistence type="predicted"/>
<keyword evidence="4" id="KW-1185">Reference proteome</keyword>
<feature type="compositionally biased region" description="Acidic residues" evidence="1">
    <location>
        <begin position="285"/>
        <end position="295"/>
    </location>
</feature>
<dbReference type="Proteomes" id="UP001149813">
    <property type="component" value="Unassembled WGS sequence"/>
</dbReference>
<name>A0A9W7XV87_9FUNG</name>
<sequence>MLVKVGLGVLAALSASLYSVASGYEVDVEWDVGSGTKGITTAMSLLRFTNETSPPATEWVPLGWNYGTMSLQHRADKSTFISMQLSPPSPDHQVILGKMSDIADVKYQATKEGPSQVFLETKVDLDASQPYYFKVEAHHDLKANRTTYESLYSVGEHWLYVGSLIMQHPNSANGTQSIVSQSDANKRKSGSDGESDSNSDSESESDSESSSKPSARARVTSAIRKSGRSKSASARTGAGEDEADDDNDNDADNDDSDKEDDSDKDSDEDEDKDSDSDNENQKGADDEDKEVEPESAEARRRSAISPGKLAAIRNLLSLYHPRKALYEKSDNSFNAFVRSGVDAFKSYKLPESTSSSATAAAPEPTKEAVESNDNAALNLLKNGIEFPDFAVFPKIYSGVKRMEGGDVSLTRAGIYKKFQLRDRLGETLFVSQGRAFSYDSSDDDVASVRHFFMSASYLISIDGAPLPSADSDTKSLSLSSSSSSSSSTSEESSASESLPESESTSAADTSSSSKDGKDKSSATSETESEQESSSESETSTSE</sequence>
<evidence type="ECO:0000256" key="2">
    <source>
        <dbReference type="SAM" id="SignalP"/>
    </source>
</evidence>
<feature type="signal peptide" evidence="2">
    <location>
        <begin position="1"/>
        <end position="23"/>
    </location>
</feature>
<dbReference type="AlphaFoldDB" id="A0A9W7XV87"/>
<evidence type="ECO:0000313" key="4">
    <source>
        <dbReference type="Proteomes" id="UP001149813"/>
    </source>
</evidence>
<feature type="compositionally biased region" description="Low complexity" evidence="1">
    <location>
        <begin position="221"/>
        <end position="237"/>
    </location>
</feature>
<feature type="chain" id="PRO_5040971338" evidence="2">
    <location>
        <begin position="24"/>
        <end position="542"/>
    </location>
</feature>
<dbReference type="EMBL" id="JANBOJ010000362">
    <property type="protein sequence ID" value="KAJ1719645.1"/>
    <property type="molecule type" value="Genomic_DNA"/>
</dbReference>
<reference evidence="3" key="1">
    <citation type="submission" date="2022-07" db="EMBL/GenBank/DDBJ databases">
        <title>Phylogenomic reconstructions and comparative analyses of Kickxellomycotina fungi.</title>
        <authorList>
            <person name="Reynolds N.K."/>
            <person name="Stajich J.E."/>
            <person name="Barry K."/>
            <person name="Grigoriev I.V."/>
            <person name="Crous P."/>
            <person name="Smith M.E."/>
        </authorList>
    </citation>
    <scope>NUCLEOTIDE SEQUENCE</scope>
    <source>
        <strain evidence="3">NBRC 32514</strain>
    </source>
</reference>
<keyword evidence="2" id="KW-0732">Signal</keyword>
<evidence type="ECO:0000256" key="1">
    <source>
        <dbReference type="SAM" id="MobiDB-lite"/>
    </source>
</evidence>
<feature type="compositionally biased region" description="Low complexity" evidence="1">
    <location>
        <begin position="469"/>
        <end position="513"/>
    </location>
</feature>
<protein>
    <submittedName>
        <fullName evidence="3">Uncharacterized protein</fullName>
    </submittedName>
</protein>